<dbReference type="InterPro" id="IPR016036">
    <property type="entry name" value="Malonyl_transacylase_ACP-bd"/>
</dbReference>
<dbReference type="EMBL" id="CP003805">
    <property type="protein sequence ID" value="AGF48450.1"/>
    <property type="molecule type" value="Genomic_DNA"/>
</dbReference>
<dbReference type="PIRSF" id="PIRSF000446">
    <property type="entry name" value="Mct"/>
    <property type="match status" value="1"/>
</dbReference>
<evidence type="ECO:0000256" key="3">
    <source>
        <dbReference type="ARBA" id="ARBA00022679"/>
    </source>
</evidence>
<dbReference type="InterPro" id="IPR004410">
    <property type="entry name" value="Malonyl_CoA-ACP_transAc_FabD"/>
</dbReference>
<evidence type="ECO:0000256" key="6">
    <source>
        <dbReference type="PIRNR" id="PIRNR000446"/>
    </source>
</evidence>
<evidence type="ECO:0000259" key="8">
    <source>
        <dbReference type="SMART" id="SM00827"/>
    </source>
</evidence>
<evidence type="ECO:0000256" key="1">
    <source>
        <dbReference type="ARBA" id="ARBA00013258"/>
    </source>
</evidence>
<comment type="catalytic activity">
    <reaction evidence="5 6">
        <text>holo-[ACP] + malonyl-CoA = malonyl-[ACP] + CoA</text>
        <dbReference type="Rhea" id="RHEA:41792"/>
        <dbReference type="Rhea" id="RHEA-COMP:9623"/>
        <dbReference type="Rhea" id="RHEA-COMP:9685"/>
        <dbReference type="ChEBI" id="CHEBI:57287"/>
        <dbReference type="ChEBI" id="CHEBI:57384"/>
        <dbReference type="ChEBI" id="CHEBI:64479"/>
        <dbReference type="ChEBI" id="CHEBI:78449"/>
        <dbReference type="EC" id="2.3.1.39"/>
    </reaction>
</comment>
<organism evidence="9 10">
    <name type="scientific">Candidatus Kinetoplastidibacterium stringomonadis TCC290E</name>
    <dbReference type="NCBI Taxonomy" id="1208920"/>
    <lineage>
        <taxon>Bacteria</taxon>
        <taxon>Pseudomonadati</taxon>
        <taxon>Pseudomonadota</taxon>
        <taxon>Betaproteobacteria</taxon>
        <taxon>Candidatus Kinetoplastidibacterium</taxon>
    </lineage>
</organism>
<proteinExistence type="inferred from homology"/>
<dbReference type="FunFam" id="3.30.70.250:FF:000001">
    <property type="entry name" value="Malonyl CoA-acyl carrier protein transacylase"/>
    <property type="match status" value="1"/>
</dbReference>
<dbReference type="KEGG" id="kon:CONE_0709"/>
<keyword evidence="4 6" id="KW-0012">Acyltransferase</keyword>
<evidence type="ECO:0000256" key="7">
    <source>
        <dbReference type="PIRSR" id="PIRSR000446-1"/>
    </source>
</evidence>
<dbReference type="OrthoDB" id="9808564at2"/>
<dbReference type="InterPro" id="IPR016035">
    <property type="entry name" value="Acyl_Trfase/lysoPLipase"/>
</dbReference>
<dbReference type="Proteomes" id="UP000011541">
    <property type="component" value="Chromosome"/>
</dbReference>
<evidence type="ECO:0000256" key="2">
    <source>
        <dbReference type="ARBA" id="ARBA00018953"/>
    </source>
</evidence>
<dbReference type="STRING" id="1208920.CONE_0709"/>
<dbReference type="InterPro" id="IPR024925">
    <property type="entry name" value="Malonyl_CoA-ACP_transAc"/>
</dbReference>
<evidence type="ECO:0000313" key="9">
    <source>
        <dbReference type="EMBL" id="AGF48450.1"/>
    </source>
</evidence>
<dbReference type="InterPro" id="IPR001227">
    <property type="entry name" value="Ac_transferase_dom_sf"/>
</dbReference>
<dbReference type="SUPFAM" id="SSF52151">
    <property type="entry name" value="FabD/lysophospholipase-like"/>
    <property type="match status" value="1"/>
</dbReference>
<dbReference type="InterPro" id="IPR014043">
    <property type="entry name" value="Acyl_transferase_dom"/>
</dbReference>
<feature type="active site" evidence="7">
    <location>
        <position position="199"/>
    </location>
</feature>
<gene>
    <name evidence="9" type="ORF">CONE_0709</name>
</gene>
<dbReference type="GO" id="GO:0006633">
    <property type="term" value="P:fatty acid biosynthetic process"/>
    <property type="evidence" value="ECO:0007669"/>
    <property type="project" value="TreeGrafter"/>
</dbReference>
<dbReference type="PATRIC" id="fig|1208920.3.peg.440"/>
<feature type="active site" evidence="7">
    <location>
        <position position="89"/>
    </location>
</feature>
<dbReference type="GO" id="GO:0005829">
    <property type="term" value="C:cytosol"/>
    <property type="evidence" value="ECO:0007669"/>
    <property type="project" value="TreeGrafter"/>
</dbReference>
<dbReference type="Gene3D" id="3.40.366.10">
    <property type="entry name" value="Malonyl-Coenzyme A Acyl Carrier Protein, domain 2"/>
    <property type="match status" value="1"/>
</dbReference>
<reference evidence="9 10" key="1">
    <citation type="journal article" date="2013" name="Genome Biol. Evol.">
        <title>Genome evolution and phylogenomic analysis of candidatus kinetoplastibacterium, the betaproteobacterial endosymbionts of strigomonas and angomonas.</title>
        <authorList>
            <person name="Alves J.M."/>
            <person name="Serrano M.G."/>
            <person name="Maia da Silva F."/>
            <person name="Voegtly L.J."/>
            <person name="Matveyev A.V."/>
            <person name="Teixeira M.M."/>
            <person name="Camargo E.P."/>
            <person name="Buck G.A."/>
        </authorList>
    </citation>
    <scope>NUCLEOTIDE SEQUENCE [LARGE SCALE GENOMIC DNA]</scope>
    <source>
        <strain evidence="9 10">TCC290E</strain>
    </source>
</reference>
<keyword evidence="10" id="KW-1185">Reference proteome</keyword>
<dbReference type="PANTHER" id="PTHR42681">
    <property type="entry name" value="MALONYL-COA-ACYL CARRIER PROTEIN TRANSACYLASE, MITOCHONDRIAL"/>
    <property type="match status" value="1"/>
</dbReference>
<accession>M1M8Z2</accession>
<comment type="similarity">
    <text evidence="6">Belongs to the fabD family.</text>
</comment>
<dbReference type="SUPFAM" id="SSF55048">
    <property type="entry name" value="Probable ACP-binding domain of malonyl-CoA ACP transacylase"/>
    <property type="match status" value="1"/>
</dbReference>
<dbReference type="PANTHER" id="PTHR42681:SF1">
    <property type="entry name" value="MALONYL-COA-ACYL CARRIER PROTEIN TRANSACYLASE, MITOCHONDRIAL"/>
    <property type="match status" value="1"/>
</dbReference>
<protein>
    <recommendedName>
        <fullName evidence="2 6">Malonyl CoA-acyl carrier protein transacylase</fullName>
        <ecNumber evidence="1 6">2.3.1.39</ecNumber>
    </recommendedName>
</protein>
<dbReference type="Gene3D" id="3.30.70.250">
    <property type="entry name" value="Malonyl-CoA ACP transacylase, ACP-binding"/>
    <property type="match status" value="1"/>
</dbReference>
<dbReference type="Pfam" id="PF00698">
    <property type="entry name" value="Acyl_transf_1"/>
    <property type="match status" value="1"/>
</dbReference>
<sequence length="309" mass="34283">MKVAFVFPGQGSQFLRMLDSWDNDTINSVMLEASSILKQDFKNLISKGPIETLNLTVNTQPIMLAVCLAFFFVWRESGGRNPDIMAGHSLGEYTALAASEAVSFSDSLRLVRYRAELMQSVIPVGEGTMAAIIGVDQYDMRLICNKYSSDGNIVNIANYNSPLQVVISGHRNAVIKACEEAKILGAKRTIILPVSAPFHSTILKSISKDLFNFLSCIDINTPKIDVVNNVDVKVEKDPILIRDALIRQSWNPVRWVEIVQYIKNIGITHIVEFGPGSVLSNLIKRIDPELVTISIKDYNSLKEALVLIN</sequence>
<dbReference type="HOGENOM" id="CLU_030558_0_1_4"/>
<name>M1M8Z2_9PROT</name>
<dbReference type="NCBIfam" id="TIGR00128">
    <property type="entry name" value="fabD"/>
    <property type="match status" value="1"/>
</dbReference>
<dbReference type="SMART" id="SM00827">
    <property type="entry name" value="PKS_AT"/>
    <property type="match status" value="1"/>
</dbReference>
<dbReference type="InterPro" id="IPR050858">
    <property type="entry name" value="Mal-CoA-ACP_Trans/PKS_FabD"/>
</dbReference>
<evidence type="ECO:0000256" key="4">
    <source>
        <dbReference type="ARBA" id="ARBA00023315"/>
    </source>
</evidence>
<dbReference type="eggNOG" id="COG0331">
    <property type="taxonomic scope" value="Bacteria"/>
</dbReference>
<feature type="domain" description="Malonyl-CoA:ACP transacylase (MAT)" evidence="8">
    <location>
        <begin position="6"/>
        <end position="298"/>
    </location>
</feature>
<evidence type="ECO:0000256" key="5">
    <source>
        <dbReference type="ARBA" id="ARBA00048462"/>
    </source>
</evidence>
<evidence type="ECO:0000313" key="10">
    <source>
        <dbReference type="Proteomes" id="UP000011541"/>
    </source>
</evidence>
<keyword evidence="3 6" id="KW-0808">Transferase</keyword>
<dbReference type="GO" id="GO:0004314">
    <property type="term" value="F:[acyl-carrier-protein] S-malonyltransferase activity"/>
    <property type="evidence" value="ECO:0007669"/>
    <property type="project" value="UniProtKB-EC"/>
</dbReference>
<dbReference type="EC" id="2.3.1.39" evidence="1 6"/>
<dbReference type="AlphaFoldDB" id="M1M8Z2"/>
<dbReference type="RefSeq" id="WP_015397136.1">
    <property type="nucleotide sequence ID" value="NC_020299.1"/>
</dbReference>